<organism evidence="1 2">
    <name type="scientific">Nelumbo nucifera</name>
    <name type="common">Sacred lotus</name>
    <dbReference type="NCBI Taxonomy" id="4432"/>
    <lineage>
        <taxon>Eukaryota</taxon>
        <taxon>Viridiplantae</taxon>
        <taxon>Streptophyta</taxon>
        <taxon>Embryophyta</taxon>
        <taxon>Tracheophyta</taxon>
        <taxon>Spermatophyta</taxon>
        <taxon>Magnoliopsida</taxon>
        <taxon>Proteales</taxon>
        <taxon>Nelumbonaceae</taxon>
        <taxon>Nelumbo</taxon>
    </lineage>
</organism>
<evidence type="ECO:0000313" key="1">
    <source>
        <dbReference type="EMBL" id="DAD23656.1"/>
    </source>
</evidence>
<protein>
    <submittedName>
        <fullName evidence="1">Uncharacterized protein</fullName>
    </submittedName>
</protein>
<name>A0A822XXB1_NELNU</name>
<sequence>MFVGKEPSNCGQGPGIYVERLILILIMRYMLRAETPI</sequence>
<keyword evidence="2" id="KW-1185">Reference proteome</keyword>
<dbReference type="EMBL" id="DUZY01000001">
    <property type="protein sequence ID" value="DAD23656.1"/>
    <property type="molecule type" value="Genomic_DNA"/>
</dbReference>
<proteinExistence type="predicted"/>
<dbReference type="Proteomes" id="UP000607653">
    <property type="component" value="Unassembled WGS sequence"/>
</dbReference>
<reference evidence="1 2" key="1">
    <citation type="journal article" date="2020" name="Mol. Biol. Evol.">
        <title>Distinct Expression and Methylation Patterns for Genes with Different Fates following a Single Whole-Genome Duplication in Flowering Plants.</title>
        <authorList>
            <person name="Shi T."/>
            <person name="Rahmani R.S."/>
            <person name="Gugger P.F."/>
            <person name="Wang M."/>
            <person name="Li H."/>
            <person name="Zhang Y."/>
            <person name="Li Z."/>
            <person name="Wang Q."/>
            <person name="Van de Peer Y."/>
            <person name="Marchal K."/>
            <person name="Chen J."/>
        </authorList>
    </citation>
    <scope>NUCLEOTIDE SEQUENCE [LARGE SCALE GENOMIC DNA]</scope>
    <source>
        <tissue evidence="1">Leaf</tissue>
    </source>
</reference>
<gene>
    <name evidence="1" type="ORF">HUJ06_025119</name>
</gene>
<comment type="caution">
    <text evidence="1">The sequence shown here is derived from an EMBL/GenBank/DDBJ whole genome shotgun (WGS) entry which is preliminary data.</text>
</comment>
<evidence type="ECO:0000313" key="2">
    <source>
        <dbReference type="Proteomes" id="UP000607653"/>
    </source>
</evidence>
<dbReference type="AlphaFoldDB" id="A0A822XXB1"/>
<accession>A0A822XXB1</accession>